<dbReference type="KEGG" id="xla:121400614"/>
<sequence length="128" mass="13653">MEATNPYVTVQAPSEREQVGAAELPVPTCPISEPSAGLICEGTQWLSKQRSLRVVYVLNDSPKSAMGGSPESGALHCLRRACEGEGAHLSIVNFGELDFGETAVLDTFYDAAFTWGPTDPVSQKPISL</sequence>
<evidence type="ECO:0000313" key="4">
    <source>
        <dbReference type="RefSeq" id="XP_041439977.1"/>
    </source>
</evidence>
<reference evidence="2" key="1">
    <citation type="submission" date="2024-06" db="UniProtKB">
        <authorList>
            <consortium name="RefSeq"/>
        </authorList>
    </citation>
    <scope>NUCLEOTIDE SEQUENCE [LARGE SCALE GENOMIC DNA]</scope>
    <source>
        <strain evidence="2">J_2021</strain>
    </source>
</reference>
<dbReference type="OrthoDB" id="8876391at2759"/>
<dbReference type="Proteomes" id="UP000186698">
    <property type="component" value="Chromosome 2S"/>
</dbReference>
<dbReference type="KEGG" id="xla:121400618"/>
<dbReference type="Pfam" id="PF20309">
    <property type="entry name" value="DRHyd-ASK"/>
    <property type="match status" value="1"/>
</dbReference>
<evidence type="ECO:0000313" key="3">
    <source>
        <dbReference type="RefSeq" id="XP_041439973.1"/>
    </source>
</evidence>
<dbReference type="GeneID" id="121400614"/>
<protein>
    <submittedName>
        <fullName evidence="3 4">Mitogen-activated protein kinase kinase kinase 15-like isoform X1</fullName>
    </submittedName>
</protein>
<name>A0A8J1MEJ0_XENLA</name>
<evidence type="ECO:0000259" key="1">
    <source>
        <dbReference type="Pfam" id="PF20309"/>
    </source>
</evidence>
<organism evidence="2 3">
    <name type="scientific">Xenopus laevis</name>
    <name type="common">African clawed frog</name>
    <dbReference type="NCBI Taxonomy" id="8355"/>
    <lineage>
        <taxon>Eukaryota</taxon>
        <taxon>Metazoa</taxon>
        <taxon>Chordata</taxon>
        <taxon>Craniata</taxon>
        <taxon>Vertebrata</taxon>
        <taxon>Euteleostomi</taxon>
        <taxon>Amphibia</taxon>
        <taxon>Batrachia</taxon>
        <taxon>Anura</taxon>
        <taxon>Pipoidea</taxon>
        <taxon>Pipidae</taxon>
        <taxon>Xenopodinae</taxon>
        <taxon>Xenopus</taxon>
        <taxon>Xenopus</taxon>
    </lineage>
</organism>
<accession>A0A8J1MEJ0</accession>
<evidence type="ECO:0000313" key="2">
    <source>
        <dbReference type="Proteomes" id="UP000186698"/>
    </source>
</evidence>
<dbReference type="RefSeq" id="XP_041439973.1">
    <property type="nucleotide sequence ID" value="XM_041584039.1"/>
</dbReference>
<reference evidence="3 4" key="2">
    <citation type="submission" date="2025-04" db="UniProtKB">
        <authorList>
            <consortium name="RefSeq"/>
        </authorList>
    </citation>
    <scope>IDENTIFICATION</scope>
    <source>
        <strain evidence="3 4">J_2021</strain>
        <tissue evidence="3 4">Erythrocytes</tissue>
    </source>
</reference>
<keyword evidence="2" id="KW-1185">Reference proteome</keyword>
<dbReference type="RefSeq" id="XP_041439977.1">
    <property type="nucleotide sequence ID" value="XM_041584043.1"/>
</dbReference>
<gene>
    <name evidence="3" type="primary">LOC121400614</name>
    <name evidence="4" type="synonym">LOC121400618</name>
</gene>
<dbReference type="AlphaFoldDB" id="A0A8J1MEJ0"/>
<dbReference type="InterPro" id="IPR046872">
    <property type="entry name" value="DRHyd-ASK"/>
</dbReference>
<feature type="domain" description="MAP3K deoxyribohydrolase" evidence="1">
    <location>
        <begin position="77"/>
        <end position="111"/>
    </location>
</feature>
<proteinExistence type="predicted"/>